<dbReference type="CDD" id="cd00995">
    <property type="entry name" value="PBP2_NikA_DppA_OppA_like"/>
    <property type="match status" value="1"/>
</dbReference>
<protein>
    <submittedName>
        <fullName evidence="7">ABC transporter substrate-binding protein</fullName>
    </submittedName>
</protein>
<dbReference type="EMBL" id="JAGSHT010000016">
    <property type="protein sequence ID" value="MBZ2197797.1"/>
    <property type="molecule type" value="Genomic_DNA"/>
</dbReference>
<sequence>MFTRTRFNRLLAGAAAVATGLSLAACSAGGGDDGGDGSEGGAPTAEQTLTVAPGTFPVALDPHQWSAEAAVIGPIQHVMETLVARDGDGFAPLLASSWENPDETTWVFHMNPDATFSDGSPVTAEDARASVQRLVDIGGSMAPLFALVETIEATDEATLTLTTSQPLGTMLNTMSLVFVGQAAAMDSEDYWRAPVGSGQFTVSEYLPDERLTLTRDDDYWGAALPTLDTLTFTNIPEEAARISALSTGEVDLMTGIGADSVPELQGMDGIVYDEVPSFTYQLLWFNSSREPFTDPRVRQAMWHAVDIEQIVSDLFGTQATVAQAPIPQPVFGAPQLEPYGYDPDLARDLLAEAGYPDGFSTSLQWSDAGGEGSRSLAQAFISAWAEIGVTVEPQAKERAVWLEDLNNLNWDMNLQGNTVATGDADYTLGRLYLCEANRMGYCNPELDALLNEAKASLDQDVRADLYAQAAQIIWDDAVGIFPMDMTSTSAYSERVEGVTIDPGGRTSYADVVITE</sequence>
<comment type="subcellular location">
    <subcellularLocation>
        <location evidence="1">Cell envelope</location>
    </subcellularLocation>
</comment>
<organism evidence="7 8">
    <name type="scientific">Occultella gossypii</name>
    <dbReference type="NCBI Taxonomy" id="2800820"/>
    <lineage>
        <taxon>Bacteria</taxon>
        <taxon>Bacillati</taxon>
        <taxon>Actinomycetota</taxon>
        <taxon>Actinomycetes</taxon>
        <taxon>Micrococcales</taxon>
        <taxon>Ruaniaceae</taxon>
        <taxon>Occultella</taxon>
    </lineage>
</organism>
<evidence type="ECO:0000256" key="3">
    <source>
        <dbReference type="ARBA" id="ARBA00022448"/>
    </source>
</evidence>
<proteinExistence type="inferred from homology"/>
<dbReference type="SUPFAM" id="SSF53850">
    <property type="entry name" value="Periplasmic binding protein-like II"/>
    <property type="match status" value="1"/>
</dbReference>
<evidence type="ECO:0000259" key="6">
    <source>
        <dbReference type="Pfam" id="PF00496"/>
    </source>
</evidence>
<dbReference type="InterPro" id="IPR000914">
    <property type="entry name" value="SBP_5_dom"/>
</dbReference>
<evidence type="ECO:0000313" key="7">
    <source>
        <dbReference type="EMBL" id="MBZ2197797.1"/>
    </source>
</evidence>
<dbReference type="PANTHER" id="PTHR30290">
    <property type="entry name" value="PERIPLASMIC BINDING COMPONENT OF ABC TRANSPORTER"/>
    <property type="match status" value="1"/>
</dbReference>
<keyword evidence="8" id="KW-1185">Reference proteome</keyword>
<feature type="chain" id="PRO_5047488476" evidence="5">
    <location>
        <begin position="25"/>
        <end position="515"/>
    </location>
</feature>
<accession>A0ABS7SC07</accession>
<evidence type="ECO:0000256" key="1">
    <source>
        <dbReference type="ARBA" id="ARBA00004196"/>
    </source>
</evidence>
<keyword evidence="4 5" id="KW-0732">Signal</keyword>
<evidence type="ECO:0000256" key="5">
    <source>
        <dbReference type="SAM" id="SignalP"/>
    </source>
</evidence>
<dbReference type="InterPro" id="IPR030678">
    <property type="entry name" value="Peptide/Ni-bd"/>
</dbReference>
<evidence type="ECO:0000313" key="8">
    <source>
        <dbReference type="Proteomes" id="UP000826651"/>
    </source>
</evidence>
<gene>
    <name evidence="7" type="ORF">KCQ71_16670</name>
</gene>
<evidence type="ECO:0000256" key="2">
    <source>
        <dbReference type="ARBA" id="ARBA00005695"/>
    </source>
</evidence>
<dbReference type="RefSeq" id="WP_223407937.1">
    <property type="nucleotide sequence ID" value="NZ_JAGSHT010000016.1"/>
</dbReference>
<reference evidence="7 8" key="1">
    <citation type="submission" date="2021-04" db="EMBL/GenBank/DDBJ databases">
        <title>Ruania sp. nov., isolated from sandy soil of mangrove forest.</title>
        <authorList>
            <person name="Ge X."/>
            <person name="Huang R."/>
            <person name="Liu W."/>
        </authorList>
    </citation>
    <scope>NUCLEOTIDE SEQUENCE [LARGE SCALE GENOMIC DNA]</scope>
    <source>
        <strain evidence="7 8">N2-46</strain>
    </source>
</reference>
<comment type="similarity">
    <text evidence="2">Belongs to the bacterial solute-binding protein 5 family.</text>
</comment>
<feature type="signal peptide" evidence="5">
    <location>
        <begin position="1"/>
        <end position="24"/>
    </location>
</feature>
<dbReference type="PROSITE" id="PS51257">
    <property type="entry name" value="PROKAR_LIPOPROTEIN"/>
    <property type="match status" value="1"/>
</dbReference>
<dbReference type="PIRSF" id="PIRSF002741">
    <property type="entry name" value="MppA"/>
    <property type="match status" value="1"/>
</dbReference>
<feature type="domain" description="Solute-binding protein family 5" evidence="6">
    <location>
        <begin position="90"/>
        <end position="435"/>
    </location>
</feature>
<evidence type="ECO:0000256" key="4">
    <source>
        <dbReference type="ARBA" id="ARBA00022729"/>
    </source>
</evidence>
<dbReference type="Gene3D" id="3.90.76.10">
    <property type="entry name" value="Dipeptide-binding Protein, Domain 1"/>
    <property type="match status" value="1"/>
</dbReference>
<dbReference type="Gene3D" id="3.40.190.10">
    <property type="entry name" value="Periplasmic binding protein-like II"/>
    <property type="match status" value="1"/>
</dbReference>
<dbReference type="InterPro" id="IPR039424">
    <property type="entry name" value="SBP_5"/>
</dbReference>
<name>A0ABS7SC07_9MICO</name>
<dbReference type="Gene3D" id="3.10.105.10">
    <property type="entry name" value="Dipeptide-binding Protein, Domain 3"/>
    <property type="match status" value="1"/>
</dbReference>
<keyword evidence="3" id="KW-0813">Transport</keyword>
<comment type="caution">
    <text evidence="7">The sequence shown here is derived from an EMBL/GenBank/DDBJ whole genome shotgun (WGS) entry which is preliminary data.</text>
</comment>
<dbReference type="Pfam" id="PF00496">
    <property type="entry name" value="SBP_bac_5"/>
    <property type="match status" value="1"/>
</dbReference>
<dbReference type="Proteomes" id="UP000826651">
    <property type="component" value="Unassembled WGS sequence"/>
</dbReference>
<dbReference type="PANTHER" id="PTHR30290:SF10">
    <property type="entry name" value="PERIPLASMIC OLIGOPEPTIDE-BINDING PROTEIN-RELATED"/>
    <property type="match status" value="1"/>
</dbReference>